<feature type="region of interest" description="Disordered" evidence="1">
    <location>
        <begin position="824"/>
        <end position="846"/>
    </location>
</feature>
<feature type="compositionally biased region" description="Basic and acidic residues" evidence="1">
    <location>
        <begin position="868"/>
        <end position="883"/>
    </location>
</feature>
<name>A0A7J6PKH9_PEROL</name>
<feature type="compositionally biased region" description="Basic and acidic residues" evidence="1">
    <location>
        <begin position="535"/>
        <end position="544"/>
    </location>
</feature>
<comment type="caution">
    <text evidence="2">The sequence shown here is derived from an EMBL/GenBank/DDBJ whole genome shotgun (WGS) entry which is preliminary data.</text>
</comment>
<dbReference type="AlphaFoldDB" id="A0A7J6PKH9"/>
<evidence type="ECO:0000313" key="3">
    <source>
        <dbReference type="Proteomes" id="UP000541610"/>
    </source>
</evidence>
<reference evidence="2 3" key="1">
    <citation type="submission" date="2020-04" db="EMBL/GenBank/DDBJ databases">
        <title>Perkinsus olseni comparative genomics.</title>
        <authorList>
            <person name="Bogema D.R."/>
        </authorList>
    </citation>
    <scope>NUCLEOTIDE SEQUENCE [LARGE SCALE GENOMIC DNA]</scope>
    <source>
        <strain evidence="2">00978-12</strain>
    </source>
</reference>
<protein>
    <submittedName>
        <fullName evidence="2">Uncharacterized protein</fullName>
    </submittedName>
</protein>
<sequence>MSLRAESDPRQSSGSLEQLPKSAETTTTIPTSLRLPSAPVVAAEHTPTGASTTPHKVHPVGEPLSPASYAEAVAHDTILGELSVGSCTTLNCGRGCWFAYSSRGCREGAACDRCHHSACAIPADEQRRRNRKEKSRQRPSKKKRSKALAQKMAAMEHEDDEGGIGCREKKYLQESLLEIPQKYEERQKVVDGPDRGTLSAARTAVESTTSTAGGDYSKHFVSSEESCRASSRPTVLSSSSIGSVSSPASTDSTATGGSSTAYSSPVRCASATPSTMGFSPLEAAMLTEQTSGGYVYNPKQQQPTAQMPSPKLRGTPFGMSYVEAASSAMGGRCDAASFAATDLYKNATTASASDQLPCMFEGWAGLIDALERTFGLVPSYCFISEDLRFPGISLLVSVAISLSSKVAVAELFCRVIVLSWDGGDAAAAYSVVVIVVINSYADNRREGRRRLTLPEGEGYVPMFGYDSDGELVLVSPTQKRSGDGHAEVSESSLTSRVDVTRSRDLHRAGELPSSRQESAVTGGSTESPLLPTARVVEKTSEAKDNGQVGPELPLESAEETPSGHEAQVASVDSSASVAQQGPDTILQRLDRILSLSEDDQNTAVFDGGPEALELTRDNLTGMAINTSESPSIAGSPDESPRVGSEAAPPTDSDIMTAETARGERPSITADDGALQPRLSPERRSTVTGSIEPHVSLSLDDPSPEGTTRKTLKERDAELKKALESLRKSLAQPDSDRAYRGRHRDSHSSMTAQSDQMRLTAMKPVDKSQGNLHRVGSWTDRRGSIDESSETWQDGRLEEQVPVGTDDVLVDTDFSGGQQYDDDYHAYHDHGLGRSGSAAKDHEGKVPRRAFEKELALEEAVLRQLSPLKRREGLGRPSVKEGAQDIRQAVDAGY</sequence>
<feature type="region of interest" description="Disordered" evidence="1">
    <location>
        <begin position="624"/>
        <end position="793"/>
    </location>
</feature>
<dbReference type="EMBL" id="JABANP010000011">
    <property type="protein sequence ID" value="KAF4696417.1"/>
    <property type="molecule type" value="Genomic_DNA"/>
</dbReference>
<feature type="region of interest" description="Disordered" evidence="1">
    <location>
        <begin position="43"/>
        <end position="62"/>
    </location>
</feature>
<feature type="region of interest" description="Disordered" evidence="1">
    <location>
        <begin position="184"/>
        <end position="266"/>
    </location>
</feature>
<feature type="compositionally biased region" description="Low complexity" evidence="1">
    <location>
        <begin position="237"/>
        <end position="264"/>
    </location>
</feature>
<feature type="compositionally biased region" description="Basic and acidic residues" evidence="1">
    <location>
        <begin position="216"/>
        <end position="227"/>
    </location>
</feature>
<feature type="compositionally biased region" description="Polar residues" evidence="1">
    <location>
        <begin position="747"/>
        <end position="756"/>
    </location>
</feature>
<dbReference type="OrthoDB" id="446357at2759"/>
<feature type="compositionally biased region" description="Basic and acidic residues" evidence="1">
    <location>
        <begin position="498"/>
        <end position="509"/>
    </location>
</feature>
<feature type="compositionally biased region" description="Basic residues" evidence="1">
    <location>
        <begin position="128"/>
        <end position="145"/>
    </location>
</feature>
<feature type="region of interest" description="Disordered" evidence="1">
    <location>
        <begin position="1"/>
        <end position="37"/>
    </location>
</feature>
<proteinExistence type="predicted"/>
<feature type="compositionally biased region" description="Low complexity" evidence="1">
    <location>
        <begin position="566"/>
        <end position="580"/>
    </location>
</feature>
<feature type="compositionally biased region" description="Basic and acidic residues" evidence="1">
    <location>
        <begin position="706"/>
        <end position="726"/>
    </location>
</feature>
<feature type="region of interest" description="Disordered" evidence="1">
    <location>
        <begin position="125"/>
        <end position="145"/>
    </location>
</feature>
<feature type="region of interest" description="Disordered" evidence="1">
    <location>
        <begin position="868"/>
        <end position="893"/>
    </location>
</feature>
<dbReference type="Proteomes" id="UP000541610">
    <property type="component" value="Unassembled WGS sequence"/>
</dbReference>
<organism evidence="2 3">
    <name type="scientific">Perkinsus olseni</name>
    <name type="common">Perkinsus atlanticus</name>
    <dbReference type="NCBI Taxonomy" id="32597"/>
    <lineage>
        <taxon>Eukaryota</taxon>
        <taxon>Sar</taxon>
        <taxon>Alveolata</taxon>
        <taxon>Perkinsozoa</taxon>
        <taxon>Perkinsea</taxon>
        <taxon>Perkinsida</taxon>
        <taxon>Perkinsidae</taxon>
        <taxon>Perkinsus</taxon>
    </lineage>
</organism>
<feature type="region of interest" description="Disordered" evidence="1">
    <location>
        <begin position="477"/>
        <end position="580"/>
    </location>
</feature>
<gene>
    <name evidence="2" type="ORF">FOZ60_000874</name>
</gene>
<feature type="compositionally biased region" description="Basic and acidic residues" evidence="1">
    <location>
        <begin position="184"/>
        <end position="194"/>
    </location>
</feature>
<evidence type="ECO:0000256" key="1">
    <source>
        <dbReference type="SAM" id="MobiDB-lite"/>
    </source>
</evidence>
<accession>A0A7J6PKH9</accession>
<evidence type="ECO:0000313" key="2">
    <source>
        <dbReference type="EMBL" id="KAF4696417.1"/>
    </source>
</evidence>
<feature type="compositionally biased region" description="Polar residues" evidence="1">
    <location>
        <begin position="513"/>
        <end position="527"/>
    </location>
</feature>